<organism evidence="2 3">
    <name type="scientific">Riccia sorocarpa</name>
    <dbReference type="NCBI Taxonomy" id="122646"/>
    <lineage>
        <taxon>Eukaryota</taxon>
        <taxon>Viridiplantae</taxon>
        <taxon>Streptophyta</taxon>
        <taxon>Embryophyta</taxon>
        <taxon>Marchantiophyta</taxon>
        <taxon>Marchantiopsida</taxon>
        <taxon>Marchantiidae</taxon>
        <taxon>Marchantiales</taxon>
        <taxon>Ricciaceae</taxon>
        <taxon>Riccia</taxon>
    </lineage>
</organism>
<feature type="compositionally biased region" description="Polar residues" evidence="1">
    <location>
        <begin position="260"/>
        <end position="270"/>
    </location>
</feature>
<accession>A0ABD3GUX3</accession>
<sequence>MDQTGVRLLAISNERTYTLKGSRDVDVCGRDDKRAVTVCVASSAVGYLLPFQVIFQGKTDAVVPRTEVATRLEFLAWIAETHPWIKLLFVPAGCTSVYKPADVILQRPLKAEFTKAFAIWCTERIQVSISAGLRPINIHLDFSIRKLRQTTLNGLLSAHQAVGSKQAMIQDGWMKCGLGDISNPKLQAEAVLLNCSGELFEDRTAASTSEHVIEPQTEAFNELPMEIVWNATSYESLVSQAVEDLQVSTPFDFRGRTTRDGPSQFSQYLSDPNLGSPWM</sequence>
<comment type="caution">
    <text evidence="2">The sequence shown here is derived from an EMBL/GenBank/DDBJ whole genome shotgun (WGS) entry which is preliminary data.</text>
</comment>
<evidence type="ECO:0000313" key="3">
    <source>
        <dbReference type="Proteomes" id="UP001633002"/>
    </source>
</evidence>
<reference evidence="2 3" key="1">
    <citation type="submission" date="2024-09" db="EMBL/GenBank/DDBJ databases">
        <title>Chromosome-scale assembly of Riccia sorocarpa.</title>
        <authorList>
            <person name="Paukszto L."/>
        </authorList>
    </citation>
    <scope>NUCLEOTIDE SEQUENCE [LARGE SCALE GENOMIC DNA]</scope>
    <source>
        <strain evidence="2">LP-2024</strain>
        <tissue evidence="2">Aerial parts of the thallus</tissue>
    </source>
</reference>
<dbReference type="AlphaFoldDB" id="A0ABD3GUX3"/>
<dbReference type="Proteomes" id="UP001633002">
    <property type="component" value="Unassembled WGS sequence"/>
</dbReference>
<keyword evidence="3" id="KW-1185">Reference proteome</keyword>
<dbReference type="EMBL" id="JBJQOH010000007">
    <property type="protein sequence ID" value="KAL3681910.1"/>
    <property type="molecule type" value="Genomic_DNA"/>
</dbReference>
<evidence type="ECO:0000256" key="1">
    <source>
        <dbReference type="SAM" id="MobiDB-lite"/>
    </source>
</evidence>
<proteinExistence type="predicted"/>
<evidence type="ECO:0000313" key="2">
    <source>
        <dbReference type="EMBL" id="KAL3681910.1"/>
    </source>
</evidence>
<protein>
    <submittedName>
        <fullName evidence="2">Uncharacterized protein</fullName>
    </submittedName>
</protein>
<name>A0ABD3GUX3_9MARC</name>
<feature type="region of interest" description="Disordered" evidence="1">
    <location>
        <begin position="253"/>
        <end position="279"/>
    </location>
</feature>
<gene>
    <name evidence="2" type="ORF">R1sor_024866</name>
</gene>